<gene>
    <name evidence="1" type="ORF">NDR86_27730</name>
</gene>
<dbReference type="AlphaFoldDB" id="A0A9X2EFI9"/>
<sequence>MSLIVVGAVPETLTPMGMNKAGPSQPVDPSGVPVRLTQWTARPEFPGTIISPRAELLPNGSGIVTVHCGVQLAGVWSSVGSLVVDVMKNEEIVVSGQFQSMTNLLELSAPAVSVAPGDRLWVRIGLQALFGGITVTAGANTYLYYDLSRARGRATN</sequence>
<proteinExistence type="predicted"/>
<name>A0A9X2EFI9_9NOCA</name>
<evidence type="ECO:0000313" key="1">
    <source>
        <dbReference type="EMBL" id="MCM6777283.1"/>
    </source>
</evidence>
<dbReference type="Proteomes" id="UP001139157">
    <property type="component" value="Unassembled WGS sequence"/>
</dbReference>
<dbReference type="EMBL" id="JAMRXG010000014">
    <property type="protein sequence ID" value="MCM6777283.1"/>
    <property type="molecule type" value="Genomic_DNA"/>
</dbReference>
<comment type="caution">
    <text evidence="1">The sequence shown here is derived from an EMBL/GenBank/DDBJ whole genome shotgun (WGS) entry which is preliminary data.</text>
</comment>
<organism evidence="1 2">
    <name type="scientific">Nocardia pulmonis</name>
    <dbReference type="NCBI Taxonomy" id="2951408"/>
    <lineage>
        <taxon>Bacteria</taxon>
        <taxon>Bacillati</taxon>
        <taxon>Actinomycetota</taxon>
        <taxon>Actinomycetes</taxon>
        <taxon>Mycobacteriales</taxon>
        <taxon>Nocardiaceae</taxon>
        <taxon>Nocardia</taxon>
    </lineage>
</organism>
<dbReference type="RefSeq" id="WP_251916238.1">
    <property type="nucleotide sequence ID" value="NZ_JAMRXG010000014.1"/>
</dbReference>
<protein>
    <submittedName>
        <fullName evidence="1">Uncharacterized protein</fullName>
    </submittedName>
</protein>
<evidence type="ECO:0000313" key="2">
    <source>
        <dbReference type="Proteomes" id="UP001139157"/>
    </source>
</evidence>
<accession>A0A9X2EFI9</accession>
<keyword evidence="2" id="KW-1185">Reference proteome</keyword>
<reference evidence="1" key="1">
    <citation type="submission" date="2022-06" db="EMBL/GenBank/DDBJ databases">
        <title>Novel species in genus nocardia.</title>
        <authorList>
            <person name="Li F."/>
        </authorList>
    </citation>
    <scope>NUCLEOTIDE SEQUENCE</scope>
    <source>
        <strain evidence="1">CDC141</strain>
    </source>
</reference>